<reference evidence="2 3" key="1">
    <citation type="submission" date="2017-11" db="EMBL/GenBank/DDBJ databases">
        <title>Draft Genome Sequence of Sporolactobacillus inulinus NBRC 111894 Isolated from Koso, a Japanese Sugar-Vegetable Fermented Beverage.</title>
        <authorList>
            <person name="Chiou T.Y."/>
            <person name="Oshima K."/>
            <person name="Suda W."/>
            <person name="Hattori M."/>
            <person name="Takahashi T."/>
        </authorList>
    </citation>
    <scope>NUCLEOTIDE SEQUENCE [LARGE SCALE GENOMIC DNA]</scope>
    <source>
        <strain evidence="2 3">NBRC111894</strain>
    </source>
</reference>
<dbReference type="AlphaFoldDB" id="A0A4Y1ZJ73"/>
<keyword evidence="1" id="KW-0812">Transmembrane</keyword>
<feature type="transmembrane region" description="Helical" evidence="1">
    <location>
        <begin position="21"/>
        <end position="42"/>
    </location>
</feature>
<dbReference type="EMBL" id="BEXB01000075">
    <property type="protein sequence ID" value="GAY78984.1"/>
    <property type="molecule type" value="Genomic_DNA"/>
</dbReference>
<evidence type="ECO:0000313" key="3">
    <source>
        <dbReference type="Proteomes" id="UP000319716"/>
    </source>
</evidence>
<dbReference type="Proteomes" id="UP000319716">
    <property type="component" value="Unassembled WGS sequence"/>
</dbReference>
<evidence type="ECO:0000256" key="1">
    <source>
        <dbReference type="SAM" id="Phobius"/>
    </source>
</evidence>
<organism evidence="2 3">
    <name type="scientific">Sporolactobacillus inulinus</name>
    <dbReference type="NCBI Taxonomy" id="2078"/>
    <lineage>
        <taxon>Bacteria</taxon>
        <taxon>Bacillati</taxon>
        <taxon>Bacillota</taxon>
        <taxon>Bacilli</taxon>
        <taxon>Bacillales</taxon>
        <taxon>Sporolactobacillaceae</taxon>
        <taxon>Sporolactobacillus</taxon>
    </lineage>
</organism>
<proteinExistence type="predicted"/>
<evidence type="ECO:0000313" key="2">
    <source>
        <dbReference type="EMBL" id="GAY78984.1"/>
    </source>
</evidence>
<keyword evidence="1" id="KW-0472">Membrane</keyword>
<name>A0A4Y1ZJ73_9BACL</name>
<protein>
    <submittedName>
        <fullName evidence="2">Uncharacterized protein</fullName>
    </submittedName>
</protein>
<keyword evidence="1" id="KW-1133">Transmembrane helix</keyword>
<sequence length="45" mass="5140">MASLQQWLRPKLRRTSVDADNRSVLSALGTFFVRVGYGIFLMNHS</sequence>
<gene>
    <name evidence="2" type="ORF">NBRC111894_4538</name>
</gene>
<accession>A0A4Y1ZJ73</accession>
<comment type="caution">
    <text evidence="2">The sequence shown here is derived from an EMBL/GenBank/DDBJ whole genome shotgun (WGS) entry which is preliminary data.</text>
</comment>